<protein>
    <submittedName>
        <fullName evidence="1">Uncharacterized protein</fullName>
    </submittedName>
</protein>
<dbReference type="Proteomes" id="UP001165960">
    <property type="component" value="Unassembled WGS sequence"/>
</dbReference>
<dbReference type="EMBL" id="QTSX02000890">
    <property type="protein sequence ID" value="KAJ9084025.1"/>
    <property type="molecule type" value="Genomic_DNA"/>
</dbReference>
<accession>A0ACC2UAF3</accession>
<evidence type="ECO:0000313" key="1">
    <source>
        <dbReference type="EMBL" id="KAJ9084025.1"/>
    </source>
</evidence>
<sequence>MKPQPCLKSISNVLKLKNEKRKKIEMSRFTMHYLLRSNDDKALHPLEANIMKIGRNLMKEISSLIKGNTYIFGSKLHYLDIITCCHLAHIFKVKAPNQRLADYTLFTYPELFAYVDRVMTASNLDKIHSTSKAAPSAWGLFRYCGIKPRISLNVKKRLMPLFPHLKKRL</sequence>
<proteinExistence type="predicted"/>
<reference evidence="1" key="1">
    <citation type="submission" date="2022-04" db="EMBL/GenBank/DDBJ databases">
        <title>Genome of the entomopathogenic fungus Entomophthora muscae.</title>
        <authorList>
            <person name="Elya C."/>
            <person name="Lovett B.R."/>
            <person name="Lee E."/>
            <person name="Macias A.M."/>
            <person name="Hajek A.E."/>
            <person name="De Bivort B.L."/>
            <person name="Kasson M.T."/>
            <person name="De Fine Licht H.H."/>
            <person name="Stajich J.E."/>
        </authorList>
    </citation>
    <scope>NUCLEOTIDE SEQUENCE</scope>
    <source>
        <strain evidence="1">Berkeley</strain>
    </source>
</reference>
<keyword evidence="2" id="KW-1185">Reference proteome</keyword>
<name>A0ACC2UAF3_9FUNG</name>
<comment type="caution">
    <text evidence="1">The sequence shown here is derived from an EMBL/GenBank/DDBJ whole genome shotgun (WGS) entry which is preliminary data.</text>
</comment>
<evidence type="ECO:0000313" key="2">
    <source>
        <dbReference type="Proteomes" id="UP001165960"/>
    </source>
</evidence>
<gene>
    <name evidence="1" type="ORF">DSO57_1028407</name>
</gene>
<organism evidence="1 2">
    <name type="scientific">Entomophthora muscae</name>
    <dbReference type="NCBI Taxonomy" id="34485"/>
    <lineage>
        <taxon>Eukaryota</taxon>
        <taxon>Fungi</taxon>
        <taxon>Fungi incertae sedis</taxon>
        <taxon>Zoopagomycota</taxon>
        <taxon>Entomophthoromycotina</taxon>
        <taxon>Entomophthoromycetes</taxon>
        <taxon>Entomophthorales</taxon>
        <taxon>Entomophthoraceae</taxon>
        <taxon>Entomophthora</taxon>
    </lineage>
</organism>